<dbReference type="AlphaFoldDB" id="W2HQI2"/>
<proteinExistence type="predicted"/>
<dbReference type="Proteomes" id="UP000053864">
    <property type="component" value="Unassembled WGS sequence"/>
</dbReference>
<protein>
    <submittedName>
        <fullName evidence="2">Uncharacterized protein</fullName>
    </submittedName>
</protein>
<reference evidence="1" key="2">
    <citation type="submission" date="2013-11" db="EMBL/GenBank/DDBJ databases">
        <title>The Genome Sequence of Phytophthora parasitica CJ02B3.</title>
        <authorList>
            <consortium name="The Broad Institute Genomics Platform"/>
            <person name="Russ C."/>
            <person name="Tyler B."/>
            <person name="Panabieres F."/>
            <person name="Shan W."/>
            <person name="Tripathy S."/>
            <person name="Grunwald N."/>
            <person name="Machado M."/>
            <person name="Johnson C.S."/>
            <person name="Arredondo F."/>
            <person name="Hong C."/>
            <person name="Coffey M."/>
            <person name="Young S.K."/>
            <person name="Zeng Q."/>
            <person name="Gargeya S."/>
            <person name="Fitzgerald M."/>
            <person name="Abouelleil A."/>
            <person name="Alvarado L."/>
            <person name="Chapman S.B."/>
            <person name="Gainer-Dewar J."/>
            <person name="Goldberg J."/>
            <person name="Griggs A."/>
            <person name="Gujja S."/>
            <person name="Hansen M."/>
            <person name="Howarth C."/>
            <person name="Imamovic A."/>
            <person name="Ireland A."/>
            <person name="Larimer J."/>
            <person name="McCowan C."/>
            <person name="Murphy C."/>
            <person name="Pearson M."/>
            <person name="Poon T.W."/>
            <person name="Priest M."/>
            <person name="Roberts A."/>
            <person name="Saif S."/>
            <person name="Shea T."/>
            <person name="Sykes S."/>
            <person name="Wortman J."/>
            <person name="Nusbaum C."/>
            <person name="Birren B."/>
        </authorList>
    </citation>
    <scope>NUCLEOTIDE SEQUENCE [LARGE SCALE GENOMIC DNA]</scope>
    <source>
        <strain evidence="1">CJ02B3</strain>
    </source>
</reference>
<dbReference type="EMBL" id="KI683654">
    <property type="protein sequence ID" value="ETL77464.1"/>
    <property type="molecule type" value="Genomic_DNA"/>
</dbReference>
<evidence type="ECO:0000313" key="1">
    <source>
        <dbReference type="EMBL" id="ETK70625.1"/>
    </source>
</evidence>
<gene>
    <name evidence="1" type="ORF">L915_22048</name>
    <name evidence="2" type="ORF">L916_21748</name>
    <name evidence="3" type="ORF">L917_21594</name>
</gene>
<evidence type="ECO:0000313" key="3">
    <source>
        <dbReference type="EMBL" id="ETL77464.1"/>
    </source>
</evidence>
<dbReference type="EMBL" id="KI676960">
    <property type="protein sequence ID" value="ETL24239.1"/>
    <property type="molecule type" value="Genomic_DNA"/>
</dbReference>
<sequence length="49" mass="5365">MGVLNVETQECECVAGNTGDQRSKCDATLNKNYSGKVAWFIPPCEREDG</sequence>
<organism evidence="2">
    <name type="scientific">Phytophthora nicotianae</name>
    <name type="common">Potato buckeye rot agent</name>
    <name type="synonym">Phytophthora parasitica</name>
    <dbReference type="NCBI Taxonomy" id="4792"/>
    <lineage>
        <taxon>Eukaryota</taxon>
        <taxon>Sar</taxon>
        <taxon>Stramenopiles</taxon>
        <taxon>Oomycota</taxon>
        <taxon>Peronosporomycetes</taxon>
        <taxon>Peronosporales</taxon>
        <taxon>Peronosporaceae</taxon>
        <taxon>Phytophthora</taxon>
    </lineage>
</organism>
<accession>W2HQI2</accession>
<dbReference type="Proteomes" id="UP000054423">
    <property type="component" value="Unassembled WGS sequence"/>
</dbReference>
<reference evidence="3" key="1">
    <citation type="submission" date="2013-11" db="EMBL/GenBank/DDBJ databases">
        <title>The Genome Sequence of Phytophthora parasitica CHvinca01.</title>
        <authorList>
            <consortium name="The Broad Institute Genomics Platform"/>
            <person name="Russ C."/>
            <person name="Tyler B."/>
            <person name="Panabieres F."/>
            <person name="Shan W."/>
            <person name="Tripathy S."/>
            <person name="Grunwald N."/>
            <person name="Machado M."/>
            <person name="Johnson C.S."/>
            <person name="Arredondo F."/>
            <person name="Hong C."/>
            <person name="Coffey M."/>
            <person name="Young S.K."/>
            <person name="Zeng Q."/>
            <person name="Gargeya S."/>
            <person name="Fitzgerald M."/>
            <person name="Abouelleil A."/>
            <person name="Alvarado L."/>
            <person name="Chapman S.B."/>
            <person name="Gainer-Dewar J."/>
            <person name="Goldberg J."/>
            <person name="Griggs A."/>
            <person name="Gujja S."/>
            <person name="Hansen M."/>
            <person name="Howarth C."/>
            <person name="Imamovic A."/>
            <person name="Ireland A."/>
            <person name="Larimer J."/>
            <person name="McCowan C."/>
            <person name="Murphy C."/>
            <person name="Pearson M."/>
            <person name="Poon T.W."/>
            <person name="Priest M."/>
            <person name="Roberts A."/>
            <person name="Saif S."/>
            <person name="Shea T."/>
            <person name="Sykes S."/>
            <person name="Wortman J."/>
            <person name="Nusbaum C."/>
            <person name="Birren B."/>
        </authorList>
    </citation>
    <scope>NUCLEOTIDE SEQUENCE [LARGE SCALE GENOMIC DNA]</scope>
    <source>
        <strain evidence="3">CHvinca01</strain>
    </source>
</reference>
<dbReference type="EMBL" id="KI690293">
    <property type="protein sequence ID" value="ETK70625.1"/>
    <property type="molecule type" value="Genomic_DNA"/>
</dbReference>
<dbReference type="OrthoDB" id="112528at2759"/>
<name>W2HQI2_PHYNI</name>
<evidence type="ECO:0000313" key="2">
    <source>
        <dbReference type="EMBL" id="ETL24239.1"/>
    </source>
</evidence>
<reference evidence="2" key="3">
    <citation type="submission" date="2013-11" db="EMBL/GenBank/DDBJ databases">
        <title>The Genome Sequence of Phytophthora parasitica CJ05E6.</title>
        <authorList>
            <consortium name="The Broad Institute Genomics Platform"/>
            <person name="Russ C."/>
            <person name="Tyler B."/>
            <person name="Panabieres F."/>
            <person name="Shan W."/>
            <person name="Tripathy S."/>
            <person name="Grunwald N."/>
            <person name="Machado M."/>
            <person name="Johnson C.S."/>
            <person name="Arredondo F."/>
            <person name="Hong C."/>
            <person name="Coffey M."/>
            <person name="Young S.K."/>
            <person name="Zeng Q."/>
            <person name="Gargeya S."/>
            <person name="Fitzgerald M."/>
            <person name="Abouelleil A."/>
            <person name="Alvarado L."/>
            <person name="Chapman S.B."/>
            <person name="Gainer-Dewar J."/>
            <person name="Goldberg J."/>
            <person name="Griggs A."/>
            <person name="Gujja S."/>
            <person name="Hansen M."/>
            <person name="Howarth C."/>
            <person name="Imamovic A."/>
            <person name="Ireland A."/>
            <person name="Larimer J."/>
            <person name="McCowan C."/>
            <person name="Murphy C."/>
            <person name="Pearson M."/>
            <person name="Poon T.W."/>
            <person name="Priest M."/>
            <person name="Roberts A."/>
            <person name="Saif S."/>
            <person name="Shea T."/>
            <person name="Sykes S."/>
            <person name="Wortman J."/>
            <person name="Nusbaum C."/>
            <person name="Birren B."/>
        </authorList>
    </citation>
    <scope>NUCLEOTIDE SEQUENCE [LARGE SCALE GENOMIC DNA]</scope>
    <source>
        <strain evidence="2">CJ05E6</strain>
    </source>
</reference>
<dbReference type="Proteomes" id="UP000053236">
    <property type="component" value="Unassembled WGS sequence"/>
</dbReference>